<feature type="domain" description="YdhG-like" evidence="1">
    <location>
        <begin position="20"/>
        <end position="110"/>
    </location>
</feature>
<dbReference type="SUPFAM" id="SSF159888">
    <property type="entry name" value="YdhG-like"/>
    <property type="match status" value="1"/>
</dbReference>
<dbReference type="Gene3D" id="3.90.1150.200">
    <property type="match status" value="1"/>
</dbReference>
<sequence length="127" mass="14665">MTTEITTIDSYISQYTPEIQEILNIIRNHIRECAPDAAEKISWGMPTFTYHGNLVHFAANKHHLGFYPGENGVACFKQKLTKYKCSKGAIQFPYAEPLPLDLIKEIVAFRLKENMQIYEEKLKKKSK</sequence>
<reference evidence="2 3" key="1">
    <citation type="journal article" date="2019" name="Anaerobe">
        <title>Detection of Robinsoniella peoriensis in multiple bone samples of a trauma patient.</title>
        <authorList>
            <person name="Schrottner P."/>
            <person name="Hartwich K."/>
            <person name="Bunk B."/>
            <person name="Schober I."/>
            <person name="Helbig S."/>
            <person name="Rudolph W.W."/>
            <person name="Gunzer F."/>
        </authorList>
    </citation>
    <scope>NUCLEOTIDE SEQUENCE [LARGE SCALE GENOMIC DNA]</scope>
    <source>
        <strain evidence="2 3">DSM 106044</strain>
    </source>
</reference>
<name>A0A4U8Q4N2_9FIRM</name>
<gene>
    <name evidence="2" type="ORF">DSM106044_03819</name>
</gene>
<protein>
    <recommendedName>
        <fullName evidence="1">YdhG-like domain-containing protein</fullName>
    </recommendedName>
</protein>
<comment type="caution">
    <text evidence="2">The sequence shown here is derived from an EMBL/GenBank/DDBJ whole genome shotgun (WGS) entry which is preliminary data.</text>
</comment>
<dbReference type="EMBL" id="QGQD01000070">
    <property type="protein sequence ID" value="TLC99368.1"/>
    <property type="molecule type" value="Genomic_DNA"/>
</dbReference>
<dbReference type="STRING" id="180332.GCA_000797495_01007"/>
<dbReference type="Pfam" id="PF08818">
    <property type="entry name" value="DUF1801"/>
    <property type="match status" value="1"/>
</dbReference>
<dbReference type="Proteomes" id="UP000306509">
    <property type="component" value="Unassembled WGS sequence"/>
</dbReference>
<keyword evidence="3" id="KW-1185">Reference proteome</keyword>
<evidence type="ECO:0000313" key="2">
    <source>
        <dbReference type="EMBL" id="TLC99368.1"/>
    </source>
</evidence>
<evidence type="ECO:0000259" key="1">
    <source>
        <dbReference type="Pfam" id="PF08818"/>
    </source>
</evidence>
<evidence type="ECO:0000313" key="3">
    <source>
        <dbReference type="Proteomes" id="UP000306509"/>
    </source>
</evidence>
<dbReference type="AlphaFoldDB" id="A0A4U8Q4N2"/>
<dbReference type="RefSeq" id="WP_330373732.1">
    <property type="nucleotide sequence ID" value="NZ_CABMJZ010000048.1"/>
</dbReference>
<proteinExistence type="predicted"/>
<organism evidence="2 3">
    <name type="scientific">Robinsoniella peoriensis</name>
    <dbReference type="NCBI Taxonomy" id="180332"/>
    <lineage>
        <taxon>Bacteria</taxon>
        <taxon>Bacillati</taxon>
        <taxon>Bacillota</taxon>
        <taxon>Clostridia</taxon>
        <taxon>Lachnospirales</taxon>
        <taxon>Lachnospiraceae</taxon>
        <taxon>Robinsoniella</taxon>
    </lineage>
</organism>
<accession>A0A4U8Q4N2</accession>
<dbReference type="InterPro" id="IPR014922">
    <property type="entry name" value="YdhG-like"/>
</dbReference>